<evidence type="ECO:0000313" key="2">
    <source>
        <dbReference type="Proteomes" id="UP000249986"/>
    </source>
</evidence>
<dbReference type="EMBL" id="UAWG01000009">
    <property type="protein sequence ID" value="SQB59920.1"/>
    <property type="molecule type" value="Genomic_DNA"/>
</dbReference>
<dbReference type="RefSeq" id="WP_111926368.1">
    <property type="nucleotide sequence ID" value="NZ_CATNWI010000011.1"/>
</dbReference>
<gene>
    <name evidence="1" type="ORF">NCTC10719_01463</name>
</gene>
<proteinExistence type="predicted"/>
<organism evidence="1 2">
    <name type="scientific">Clostridium perfringens</name>
    <dbReference type="NCBI Taxonomy" id="1502"/>
    <lineage>
        <taxon>Bacteria</taxon>
        <taxon>Bacillati</taxon>
        <taxon>Bacillota</taxon>
        <taxon>Clostridia</taxon>
        <taxon>Eubacteriales</taxon>
        <taxon>Clostridiaceae</taxon>
        <taxon>Clostridium</taxon>
    </lineage>
</organism>
<sequence length="103" mass="11726">MNKKVFKKREDLKEVGLLLKIANAALTRACTKISNNIGSSNTVTKSLNKVEDDLNKLRSDMDNKIKGELIDKDLLKSFNEKELNNIFYGQDDLLEKVLENLNN</sequence>
<protein>
    <submittedName>
        <fullName evidence="1">Uncharacterized protein</fullName>
    </submittedName>
</protein>
<dbReference type="Proteomes" id="UP000249986">
    <property type="component" value="Unassembled WGS sequence"/>
</dbReference>
<accession>A0A2X3ACH5</accession>
<name>A0A2X3ACH5_CLOPF</name>
<reference evidence="1 2" key="1">
    <citation type="submission" date="2018-06" db="EMBL/GenBank/DDBJ databases">
        <authorList>
            <consortium name="Pathogen Informatics"/>
            <person name="Doyle S."/>
        </authorList>
    </citation>
    <scope>NUCLEOTIDE SEQUENCE [LARGE SCALE GENOMIC DNA]</scope>
    <source>
        <strain evidence="1 2">NCTC10719</strain>
    </source>
</reference>
<evidence type="ECO:0000313" key="1">
    <source>
        <dbReference type="EMBL" id="SQB59920.1"/>
    </source>
</evidence>
<dbReference type="AlphaFoldDB" id="A0A2X3ACH5"/>